<keyword evidence="2" id="KW-0342">GTP-binding</keyword>
<evidence type="ECO:0000313" key="3">
    <source>
        <dbReference type="EMBL" id="CAD7284166.1"/>
    </source>
</evidence>
<proteinExistence type="predicted"/>
<organism evidence="3">
    <name type="scientific">Notodromas monacha</name>
    <dbReference type="NCBI Taxonomy" id="399045"/>
    <lineage>
        <taxon>Eukaryota</taxon>
        <taxon>Metazoa</taxon>
        <taxon>Ecdysozoa</taxon>
        <taxon>Arthropoda</taxon>
        <taxon>Crustacea</taxon>
        <taxon>Oligostraca</taxon>
        <taxon>Ostracoda</taxon>
        <taxon>Podocopa</taxon>
        <taxon>Podocopida</taxon>
        <taxon>Cypridocopina</taxon>
        <taxon>Cypridoidea</taxon>
        <taxon>Cyprididae</taxon>
        <taxon>Notodromas</taxon>
    </lineage>
</organism>
<evidence type="ECO:0000256" key="2">
    <source>
        <dbReference type="ARBA" id="ARBA00023134"/>
    </source>
</evidence>
<protein>
    <submittedName>
        <fullName evidence="3">Uncharacterized protein</fullName>
    </submittedName>
</protein>
<sequence>MNGSETAPGSIKITVVGDGNTGKTCMLVAFADNEFPEEHVPTVFDNFNADVVVDDTKHNITLWDTAGQEDYERLRPLSYPP</sequence>
<dbReference type="GO" id="GO:0003006">
    <property type="term" value="P:developmental process involved in reproduction"/>
    <property type="evidence" value="ECO:0007669"/>
    <property type="project" value="UniProtKB-ARBA"/>
</dbReference>
<dbReference type="GO" id="GO:0007264">
    <property type="term" value="P:small GTPase-mediated signal transduction"/>
    <property type="evidence" value="ECO:0007669"/>
    <property type="project" value="InterPro"/>
</dbReference>
<keyword evidence="1" id="KW-0547">Nucleotide-binding</keyword>
<name>A0A7R9BYY4_9CRUS</name>
<evidence type="ECO:0000313" key="4">
    <source>
        <dbReference type="Proteomes" id="UP000678499"/>
    </source>
</evidence>
<dbReference type="Proteomes" id="UP000678499">
    <property type="component" value="Unassembled WGS sequence"/>
</dbReference>
<dbReference type="PANTHER" id="PTHR24072">
    <property type="entry name" value="RHO FAMILY GTPASE"/>
    <property type="match status" value="1"/>
</dbReference>
<dbReference type="InterPro" id="IPR001806">
    <property type="entry name" value="Small_GTPase"/>
</dbReference>
<dbReference type="GO" id="GO:0035006">
    <property type="term" value="P:melanization defense response"/>
    <property type="evidence" value="ECO:0007669"/>
    <property type="project" value="UniProtKB-ARBA"/>
</dbReference>
<dbReference type="InterPro" id="IPR027417">
    <property type="entry name" value="P-loop_NTPase"/>
</dbReference>
<dbReference type="Pfam" id="PF00071">
    <property type="entry name" value="Ras"/>
    <property type="match status" value="1"/>
</dbReference>
<gene>
    <name evidence="3" type="ORF">NMOB1V02_LOCUS11773</name>
</gene>
<dbReference type="Gene3D" id="3.40.50.300">
    <property type="entry name" value="P-loop containing nucleotide triphosphate hydrolases"/>
    <property type="match status" value="1"/>
</dbReference>
<dbReference type="NCBIfam" id="TIGR00231">
    <property type="entry name" value="small_GTP"/>
    <property type="match status" value="1"/>
</dbReference>
<feature type="non-terminal residue" evidence="3">
    <location>
        <position position="81"/>
    </location>
</feature>
<dbReference type="GO" id="GO:0005525">
    <property type="term" value="F:GTP binding"/>
    <property type="evidence" value="ECO:0007669"/>
    <property type="project" value="UniProtKB-KW"/>
</dbReference>
<dbReference type="SMART" id="SM00174">
    <property type="entry name" value="RHO"/>
    <property type="match status" value="1"/>
</dbReference>
<dbReference type="GO" id="GO:0001667">
    <property type="term" value="P:ameboidal-type cell migration"/>
    <property type="evidence" value="ECO:0007669"/>
    <property type="project" value="UniProtKB-ARBA"/>
</dbReference>
<evidence type="ECO:0000256" key="1">
    <source>
        <dbReference type="ARBA" id="ARBA00022741"/>
    </source>
</evidence>
<dbReference type="GO" id="GO:0035099">
    <property type="term" value="P:hemocyte migration"/>
    <property type="evidence" value="ECO:0007669"/>
    <property type="project" value="UniProtKB-ARBA"/>
</dbReference>
<dbReference type="PROSITE" id="PS51419">
    <property type="entry name" value="RAB"/>
    <property type="match status" value="1"/>
</dbReference>
<dbReference type="InterPro" id="IPR005225">
    <property type="entry name" value="Small_GTP-bd"/>
</dbReference>
<dbReference type="SUPFAM" id="SSF52540">
    <property type="entry name" value="P-loop containing nucleoside triphosphate hydrolases"/>
    <property type="match status" value="1"/>
</dbReference>
<reference evidence="3" key="1">
    <citation type="submission" date="2020-11" db="EMBL/GenBank/DDBJ databases">
        <authorList>
            <person name="Tran Van P."/>
        </authorList>
    </citation>
    <scope>NUCLEOTIDE SEQUENCE</scope>
</reference>
<dbReference type="PROSITE" id="PS51420">
    <property type="entry name" value="RHO"/>
    <property type="match status" value="1"/>
</dbReference>
<dbReference type="EMBL" id="CAJPEX010007183">
    <property type="protein sequence ID" value="CAG0924318.1"/>
    <property type="molecule type" value="Genomic_DNA"/>
</dbReference>
<dbReference type="PRINTS" id="PR00449">
    <property type="entry name" value="RASTRNSFRMNG"/>
</dbReference>
<dbReference type="EMBL" id="OA889220">
    <property type="protein sequence ID" value="CAD7284166.1"/>
    <property type="molecule type" value="Genomic_DNA"/>
</dbReference>
<dbReference type="AlphaFoldDB" id="A0A7R9BYY4"/>
<dbReference type="OrthoDB" id="8830751at2759"/>
<dbReference type="GO" id="GO:0003924">
    <property type="term" value="F:GTPase activity"/>
    <property type="evidence" value="ECO:0007669"/>
    <property type="project" value="InterPro"/>
</dbReference>
<dbReference type="GO" id="GO:0022412">
    <property type="term" value="P:cellular process involved in reproduction in multicellular organism"/>
    <property type="evidence" value="ECO:0007669"/>
    <property type="project" value="UniProtKB-ARBA"/>
</dbReference>
<accession>A0A7R9BYY4</accession>
<keyword evidence="4" id="KW-1185">Reference proteome</keyword>
<dbReference type="InterPro" id="IPR003578">
    <property type="entry name" value="Small_GTPase_Rho"/>
</dbReference>